<protein>
    <submittedName>
        <fullName evidence="1">Uncharacterized protein</fullName>
    </submittedName>
</protein>
<evidence type="ECO:0000313" key="1">
    <source>
        <dbReference type="EMBL" id="KOS45458.1"/>
    </source>
</evidence>
<reference evidence="1 2" key="1">
    <citation type="submission" date="2015-08" db="EMBL/GenBank/DDBJ databases">
        <title>Genome sequencing of Penicillium nordicum.</title>
        <authorList>
            <person name="Nguyen H.D."/>
            <person name="Seifert K.A."/>
        </authorList>
    </citation>
    <scope>NUCLEOTIDE SEQUENCE [LARGE SCALE GENOMIC DNA]</scope>
    <source>
        <strain evidence="1 2">DAOMC 185683</strain>
    </source>
</reference>
<proteinExistence type="predicted"/>
<dbReference type="Proteomes" id="UP000037696">
    <property type="component" value="Unassembled WGS sequence"/>
</dbReference>
<organism evidence="1 2">
    <name type="scientific">Penicillium nordicum</name>
    <dbReference type="NCBI Taxonomy" id="229535"/>
    <lineage>
        <taxon>Eukaryota</taxon>
        <taxon>Fungi</taxon>
        <taxon>Dikarya</taxon>
        <taxon>Ascomycota</taxon>
        <taxon>Pezizomycotina</taxon>
        <taxon>Eurotiomycetes</taxon>
        <taxon>Eurotiomycetidae</taxon>
        <taxon>Eurotiales</taxon>
        <taxon>Aspergillaceae</taxon>
        <taxon>Penicillium</taxon>
    </lineage>
</organism>
<comment type="caution">
    <text evidence="1">The sequence shown here is derived from an EMBL/GenBank/DDBJ whole genome shotgun (WGS) entry which is preliminary data.</text>
</comment>
<accession>A0A0M8P5C9</accession>
<gene>
    <name evidence="1" type="ORF">ACN38_g3570</name>
</gene>
<name>A0A0M8P5C9_9EURO</name>
<sequence>MKGIAIETNFFLRRSSAGNSLLWIHRDRACPNADLTYTRARDNVDPWAFVALCIRPKVTAWQLPRLFTSTTINYPQSCRVLRTHTPSSSELPVYLYEA</sequence>
<evidence type="ECO:0000313" key="2">
    <source>
        <dbReference type="Proteomes" id="UP000037696"/>
    </source>
</evidence>
<dbReference type="EMBL" id="LHQQ01000043">
    <property type="protein sequence ID" value="KOS45458.1"/>
    <property type="molecule type" value="Genomic_DNA"/>
</dbReference>
<dbReference type="AlphaFoldDB" id="A0A0M8P5C9"/>
<keyword evidence="2" id="KW-1185">Reference proteome</keyword>